<accession>A0A1E1WBV8</accession>
<dbReference type="OrthoDB" id="10253408at2759"/>
<gene>
    <name evidence="1" type="ORF">g.18571</name>
</gene>
<organism evidence="1">
    <name type="scientific">Pectinophora gossypiella</name>
    <name type="common">Cotton pink bollworm</name>
    <name type="synonym">Depressaria gossypiella</name>
    <dbReference type="NCBI Taxonomy" id="13191"/>
    <lineage>
        <taxon>Eukaryota</taxon>
        <taxon>Metazoa</taxon>
        <taxon>Ecdysozoa</taxon>
        <taxon>Arthropoda</taxon>
        <taxon>Hexapoda</taxon>
        <taxon>Insecta</taxon>
        <taxon>Pterygota</taxon>
        <taxon>Neoptera</taxon>
        <taxon>Endopterygota</taxon>
        <taxon>Lepidoptera</taxon>
        <taxon>Glossata</taxon>
        <taxon>Ditrysia</taxon>
        <taxon>Gelechioidea</taxon>
        <taxon>Gelechiidae</taxon>
        <taxon>Apatetrinae</taxon>
        <taxon>Pectinophora</taxon>
    </lineage>
</organism>
<sequence>GVLCFCNATSSSFKWSKSYTLKAVLTVPAANLSEPYQVWLDGDTRKSRVDFYDGMDKLYRLWDDAEEKYFYYKIHPETTGNFRNKDVCHEVSADASETKTYAINTYLPVKKFKYSHNEIVNSIKAQKWIYEYSVTLEQK</sequence>
<protein>
    <submittedName>
        <fullName evidence="1">Uncharacterized protein</fullName>
    </submittedName>
</protein>
<proteinExistence type="predicted"/>
<dbReference type="AlphaFoldDB" id="A0A1E1WBV8"/>
<name>A0A1E1WBV8_PECGO</name>
<evidence type="ECO:0000313" key="1">
    <source>
        <dbReference type="EMBL" id="JAT84482.1"/>
    </source>
</evidence>
<feature type="non-terminal residue" evidence="1">
    <location>
        <position position="139"/>
    </location>
</feature>
<feature type="non-terminal residue" evidence="1">
    <location>
        <position position="1"/>
    </location>
</feature>
<reference evidence="1" key="1">
    <citation type="submission" date="2015-09" db="EMBL/GenBank/DDBJ databases">
        <title>De novo assembly of Pectinophora gossypiella (Pink Bollworm) gut transcriptome.</title>
        <authorList>
            <person name="Tassone E.E."/>
        </authorList>
    </citation>
    <scope>NUCLEOTIDE SEQUENCE</scope>
</reference>
<dbReference type="EMBL" id="GDQN01006572">
    <property type="protein sequence ID" value="JAT84482.1"/>
    <property type="molecule type" value="Transcribed_RNA"/>
</dbReference>